<dbReference type="AlphaFoldDB" id="A0A1B6J9T2"/>
<feature type="non-terminal residue" evidence="1">
    <location>
        <position position="1"/>
    </location>
</feature>
<feature type="non-terminal residue" evidence="1">
    <location>
        <position position="193"/>
    </location>
</feature>
<evidence type="ECO:0000313" key="1">
    <source>
        <dbReference type="EMBL" id="JAS95889.1"/>
    </source>
</evidence>
<accession>A0A1B6J9T2</accession>
<protein>
    <submittedName>
        <fullName evidence="1">Uncharacterized protein</fullName>
    </submittedName>
</protein>
<sequence length="193" mass="21854">DVVFMAAQEAVSAHRDSQDHPVIKLEMDFHQQEIEDLIVNGSHDKDPLGFDKDPLGFDHVMIKVEDIKREPDVVNVSSDEEEVGYSRSSQQRKLRRVEWTGTLSNKRTLKDQLGKVASQLGNSQRFEQNNSVTLTNKGYASHKVPSRGFERQENIPIGTAIQNGRHLQKVSRVQSEPGTFNSAFVTRKTIENK</sequence>
<reference evidence="1" key="1">
    <citation type="submission" date="2015-11" db="EMBL/GenBank/DDBJ databases">
        <title>De novo transcriptome assembly of four potential Pierce s Disease insect vectors from Arizona vineyards.</title>
        <authorList>
            <person name="Tassone E.E."/>
        </authorList>
    </citation>
    <scope>NUCLEOTIDE SEQUENCE</scope>
</reference>
<name>A0A1B6J9T2_9HEMI</name>
<proteinExistence type="predicted"/>
<dbReference type="EMBL" id="GECU01011817">
    <property type="protein sequence ID" value="JAS95889.1"/>
    <property type="molecule type" value="Transcribed_RNA"/>
</dbReference>
<gene>
    <name evidence="1" type="ORF">g.9056</name>
</gene>
<organism evidence="1">
    <name type="scientific">Homalodisca liturata</name>
    <dbReference type="NCBI Taxonomy" id="320908"/>
    <lineage>
        <taxon>Eukaryota</taxon>
        <taxon>Metazoa</taxon>
        <taxon>Ecdysozoa</taxon>
        <taxon>Arthropoda</taxon>
        <taxon>Hexapoda</taxon>
        <taxon>Insecta</taxon>
        <taxon>Pterygota</taxon>
        <taxon>Neoptera</taxon>
        <taxon>Paraneoptera</taxon>
        <taxon>Hemiptera</taxon>
        <taxon>Auchenorrhyncha</taxon>
        <taxon>Membracoidea</taxon>
        <taxon>Cicadellidae</taxon>
        <taxon>Cicadellinae</taxon>
        <taxon>Proconiini</taxon>
        <taxon>Homalodisca</taxon>
    </lineage>
</organism>